<gene>
    <name evidence="4" type="ORF">SAE02_10640</name>
</gene>
<dbReference type="InterPro" id="IPR003439">
    <property type="entry name" value="ABC_transporter-like_ATP-bd"/>
</dbReference>
<evidence type="ECO:0000259" key="3">
    <source>
        <dbReference type="PROSITE" id="PS50893"/>
    </source>
</evidence>
<evidence type="ECO:0000256" key="1">
    <source>
        <dbReference type="ARBA" id="ARBA00022741"/>
    </source>
</evidence>
<proteinExistence type="predicted"/>
<keyword evidence="2 4" id="KW-0067">ATP-binding</keyword>
<dbReference type="GO" id="GO:0016887">
    <property type="term" value="F:ATP hydrolysis activity"/>
    <property type="evidence" value="ECO:0007669"/>
    <property type="project" value="InterPro"/>
</dbReference>
<dbReference type="OrthoDB" id="9810077at2"/>
<dbReference type="PROSITE" id="PS00211">
    <property type="entry name" value="ABC_TRANSPORTER_1"/>
    <property type="match status" value="1"/>
</dbReference>
<reference evidence="4 5" key="1">
    <citation type="submission" date="2019-07" db="EMBL/GenBank/DDBJ databases">
        <title>Whole genome shotgun sequence of Skermanella aerolata NBRC 106429.</title>
        <authorList>
            <person name="Hosoyama A."/>
            <person name="Uohara A."/>
            <person name="Ohji S."/>
            <person name="Ichikawa N."/>
        </authorList>
    </citation>
    <scope>NUCLEOTIDE SEQUENCE [LARGE SCALE GENOMIC DNA]</scope>
    <source>
        <strain evidence="4 5">NBRC 106429</strain>
    </source>
</reference>
<dbReference type="EMBL" id="BJYZ01000003">
    <property type="protein sequence ID" value="GEO36916.1"/>
    <property type="molecule type" value="Genomic_DNA"/>
</dbReference>
<dbReference type="PANTHER" id="PTHR42794:SF2">
    <property type="entry name" value="ABC TRANSPORTER ATP-BINDING PROTEIN"/>
    <property type="match status" value="1"/>
</dbReference>
<dbReference type="Proteomes" id="UP000321523">
    <property type="component" value="Unassembled WGS sequence"/>
</dbReference>
<dbReference type="AlphaFoldDB" id="A0A512DKB4"/>
<sequence>MSAGLSLNGISVGYGGRAVLSGLDLPAVAPGSVVALLGANGAGKSTLLKAMAGLGGATGRPSGQIILNGQDLVGMPLEQRVHAVGYLPQALPQGSSLVAYEAVLSAVRAVRPDTPRDHVEASIERVFDTLGLRPLALRRLRELSGGQRQMIGLAQVLVRNPRLLLLDEPTSALDLRWQLTVLETVRRIADAERSICVIAIHDINLALRFCDHVVVLGHGRVLASGPPTHALDSDVLRHAYGIEARVEQCSRGFRLVLADRALPDAGRAATPFQ</sequence>
<name>A0A512DKB4_9PROT</name>
<comment type="caution">
    <text evidence="4">The sequence shown here is derived from an EMBL/GenBank/DDBJ whole genome shotgun (WGS) entry which is preliminary data.</text>
</comment>
<dbReference type="PANTHER" id="PTHR42794">
    <property type="entry name" value="HEMIN IMPORT ATP-BINDING PROTEIN HMUV"/>
    <property type="match status" value="1"/>
</dbReference>
<dbReference type="SMART" id="SM00382">
    <property type="entry name" value="AAA"/>
    <property type="match status" value="1"/>
</dbReference>
<evidence type="ECO:0000313" key="4">
    <source>
        <dbReference type="EMBL" id="GEO36916.1"/>
    </source>
</evidence>
<dbReference type="InterPro" id="IPR027417">
    <property type="entry name" value="P-loop_NTPase"/>
</dbReference>
<dbReference type="GO" id="GO:0005524">
    <property type="term" value="F:ATP binding"/>
    <property type="evidence" value="ECO:0007669"/>
    <property type="project" value="UniProtKB-KW"/>
</dbReference>
<dbReference type="PROSITE" id="PS50893">
    <property type="entry name" value="ABC_TRANSPORTER_2"/>
    <property type="match status" value="1"/>
</dbReference>
<protein>
    <submittedName>
        <fullName evidence="4">Iron ABC transporter ATP-binding protein</fullName>
    </submittedName>
</protein>
<dbReference type="InterPro" id="IPR017871">
    <property type="entry name" value="ABC_transporter-like_CS"/>
</dbReference>
<evidence type="ECO:0000313" key="5">
    <source>
        <dbReference type="Proteomes" id="UP000321523"/>
    </source>
</evidence>
<keyword evidence="1" id="KW-0547">Nucleotide-binding</keyword>
<organism evidence="4 5">
    <name type="scientific">Skermanella aerolata</name>
    <dbReference type="NCBI Taxonomy" id="393310"/>
    <lineage>
        <taxon>Bacteria</taxon>
        <taxon>Pseudomonadati</taxon>
        <taxon>Pseudomonadota</taxon>
        <taxon>Alphaproteobacteria</taxon>
        <taxon>Rhodospirillales</taxon>
        <taxon>Azospirillaceae</taxon>
        <taxon>Skermanella</taxon>
    </lineage>
</organism>
<accession>A0A512DKB4</accession>
<dbReference type="Gene3D" id="3.40.50.300">
    <property type="entry name" value="P-loop containing nucleotide triphosphate hydrolases"/>
    <property type="match status" value="1"/>
</dbReference>
<dbReference type="CDD" id="cd03214">
    <property type="entry name" value="ABC_Iron-Siderophores_B12_Hemin"/>
    <property type="match status" value="1"/>
</dbReference>
<dbReference type="Pfam" id="PF00005">
    <property type="entry name" value="ABC_tran"/>
    <property type="match status" value="1"/>
</dbReference>
<keyword evidence="5" id="KW-1185">Reference proteome</keyword>
<dbReference type="SUPFAM" id="SSF52540">
    <property type="entry name" value="P-loop containing nucleoside triphosphate hydrolases"/>
    <property type="match status" value="1"/>
</dbReference>
<evidence type="ECO:0000256" key="2">
    <source>
        <dbReference type="ARBA" id="ARBA00022840"/>
    </source>
</evidence>
<dbReference type="InterPro" id="IPR003593">
    <property type="entry name" value="AAA+_ATPase"/>
</dbReference>
<dbReference type="RefSeq" id="WP_044426066.1">
    <property type="nucleotide sequence ID" value="NZ_BJYZ01000003.1"/>
</dbReference>
<feature type="domain" description="ABC transporter" evidence="3">
    <location>
        <begin position="5"/>
        <end position="243"/>
    </location>
</feature>